<evidence type="ECO:0000256" key="1">
    <source>
        <dbReference type="ARBA" id="ARBA00022617"/>
    </source>
</evidence>
<reference evidence="5" key="1">
    <citation type="journal article" date="2015" name="Nature">
        <title>Complex archaea that bridge the gap between prokaryotes and eukaryotes.</title>
        <authorList>
            <person name="Spang A."/>
            <person name="Saw J.H."/>
            <person name="Jorgensen S.L."/>
            <person name="Zaremba-Niedzwiedzka K."/>
            <person name="Martijn J."/>
            <person name="Lind A.E."/>
            <person name="van Eijk R."/>
            <person name="Schleper C."/>
            <person name="Guy L."/>
            <person name="Ettema T.J."/>
        </authorList>
    </citation>
    <scope>NUCLEOTIDE SEQUENCE</scope>
</reference>
<dbReference type="Gene3D" id="1.10.760.10">
    <property type="entry name" value="Cytochrome c-like domain"/>
    <property type="match status" value="1"/>
</dbReference>
<keyword evidence="3" id="KW-0408">Iron</keyword>
<proteinExistence type="predicted"/>
<name>A0A0F9XYT4_9ZZZZ</name>
<comment type="caution">
    <text evidence="5">The sequence shown here is derived from an EMBL/GenBank/DDBJ whole genome shotgun (WGS) entry which is preliminary data.</text>
</comment>
<organism evidence="5">
    <name type="scientific">marine sediment metagenome</name>
    <dbReference type="NCBI Taxonomy" id="412755"/>
    <lineage>
        <taxon>unclassified sequences</taxon>
        <taxon>metagenomes</taxon>
        <taxon>ecological metagenomes</taxon>
    </lineage>
</organism>
<evidence type="ECO:0000313" key="5">
    <source>
        <dbReference type="EMBL" id="KKO04632.1"/>
    </source>
</evidence>
<protein>
    <recommendedName>
        <fullName evidence="4">Cytochrome c domain-containing protein</fullName>
    </recommendedName>
</protein>
<evidence type="ECO:0000259" key="4">
    <source>
        <dbReference type="PROSITE" id="PS51007"/>
    </source>
</evidence>
<dbReference type="PROSITE" id="PS51007">
    <property type="entry name" value="CYTC"/>
    <property type="match status" value="1"/>
</dbReference>
<feature type="domain" description="Cytochrome c" evidence="4">
    <location>
        <begin position="47"/>
        <end position="133"/>
    </location>
</feature>
<sequence length="139" mass="14677">MKNRALILTIVLVVTALAIWWRLDGRGADEAGLGAALADVTVPELSAVETRGEALFNTNCATCHGTSAAGKSGTAPPLVHKIYEPNHHADAAFQLAVENGVRDHHWGFGSMPPIEGISPKSVSQIAAYVRALQRANGIE</sequence>
<evidence type="ECO:0000256" key="3">
    <source>
        <dbReference type="ARBA" id="ARBA00023004"/>
    </source>
</evidence>
<dbReference type="GO" id="GO:0009055">
    <property type="term" value="F:electron transfer activity"/>
    <property type="evidence" value="ECO:0007669"/>
    <property type="project" value="InterPro"/>
</dbReference>
<accession>A0A0F9XYT4</accession>
<dbReference type="GO" id="GO:0020037">
    <property type="term" value="F:heme binding"/>
    <property type="evidence" value="ECO:0007669"/>
    <property type="project" value="InterPro"/>
</dbReference>
<keyword evidence="2" id="KW-0479">Metal-binding</keyword>
<dbReference type="Pfam" id="PF13442">
    <property type="entry name" value="Cytochrome_CBB3"/>
    <property type="match status" value="1"/>
</dbReference>
<dbReference type="GO" id="GO:0046872">
    <property type="term" value="F:metal ion binding"/>
    <property type="evidence" value="ECO:0007669"/>
    <property type="project" value="UniProtKB-KW"/>
</dbReference>
<dbReference type="EMBL" id="LAZR01000022">
    <property type="protein sequence ID" value="KKO04632.1"/>
    <property type="molecule type" value="Genomic_DNA"/>
</dbReference>
<dbReference type="AlphaFoldDB" id="A0A0F9XYT4"/>
<dbReference type="SUPFAM" id="SSF46626">
    <property type="entry name" value="Cytochrome c"/>
    <property type="match status" value="1"/>
</dbReference>
<gene>
    <name evidence="5" type="ORF">LCGC14_0084600</name>
</gene>
<dbReference type="InterPro" id="IPR009056">
    <property type="entry name" value="Cyt_c-like_dom"/>
</dbReference>
<evidence type="ECO:0000256" key="2">
    <source>
        <dbReference type="ARBA" id="ARBA00022723"/>
    </source>
</evidence>
<keyword evidence="1" id="KW-0349">Heme</keyword>
<dbReference type="InterPro" id="IPR036909">
    <property type="entry name" value="Cyt_c-like_dom_sf"/>
</dbReference>